<keyword evidence="1" id="KW-1185">Reference proteome</keyword>
<reference evidence="2" key="1">
    <citation type="submission" date="2022-11" db="UniProtKB">
        <authorList>
            <consortium name="WormBaseParasite"/>
        </authorList>
    </citation>
    <scope>IDENTIFICATION</scope>
</reference>
<proteinExistence type="predicted"/>
<accession>A0A915KMF1</accession>
<evidence type="ECO:0000313" key="1">
    <source>
        <dbReference type="Proteomes" id="UP000887565"/>
    </source>
</evidence>
<dbReference type="WBParaSite" id="nRc.2.0.1.t40022-RA">
    <property type="protein sequence ID" value="nRc.2.0.1.t40022-RA"/>
    <property type="gene ID" value="nRc.2.0.1.g40022"/>
</dbReference>
<dbReference type="Proteomes" id="UP000887565">
    <property type="component" value="Unplaced"/>
</dbReference>
<sequence length="45" mass="4880">MTLQTSGLDYMLTIYVIGGVKCNENGSPIKNHRSSHIMIDSPIGS</sequence>
<dbReference type="AlphaFoldDB" id="A0A915KMF1"/>
<protein>
    <submittedName>
        <fullName evidence="2">Uncharacterized protein</fullName>
    </submittedName>
</protein>
<evidence type="ECO:0000313" key="2">
    <source>
        <dbReference type="WBParaSite" id="nRc.2.0.1.t40022-RA"/>
    </source>
</evidence>
<organism evidence="1 2">
    <name type="scientific">Romanomermis culicivorax</name>
    <name type="common">Nematode worm</name>
    <dbReference type="NCBI Taxonomy" id="13658"/>
    <lineage>
        <taxon>Eukaryota</taxon>
        <taxon>Metazoa</taxon>
        <taxon>Ecdysozoa</taxon>
        <taxon>Nematoda</taxon>
        <taxon>Enoplea</taxon>
        <taxon>Dorylaimia</taxon>
        <taxon>Mermithida</taxon>
        <taxon>Mermithoidea</taxon>
        <taxon>Mermithidae</taxon>
        <taxon>Romanomermis</taxon>
    </lineage>
</organism>
<name>A0A915KMF1_ROMCU</name>